<dbReference type="AlphaFoldDB" id="Q0J5M1"/>
<gene>
    <name evidence="2" type="ordered locus">Os08g0423400</name>
</gene>
<proteinExistence type="predicted"/>
<feature type="compositionally biased region" description="Acidic residues" evidence="1">
    <location>
        <begin position="144"/>
        <end position="156"/>
    </location>
</feature>
<evidence type="ECO:0000256" key="1">
    <source>
        <dbReference type="SAM" id="MobiDB-lite"/>
    </source>
</evidence>
<feature type="non-terminal residue" evidence="2">
    <location>
        <position position="1"/>
    </location>
</feature>
<dbReference type="EMBL" id="AP008214">
    <property type="protein sequence ID" value="BAF23744.1"/>
    <property type="molecule type" value="Genomic_DNA"/>
</dbReference>
<feature type="compositionally biased region" description="Pro residues" evidence="1">
    <location>
        <begin position="36"/>
        <end position="52"/>
    </location>
</feature>
<name>Q0J5M1_ORYSJ</name>
<feature type="compositionally biased region" description="Low complexity" evidence="1">
    <location>
        <begin position="160"/>
        <end position="171"/>
    </location>
</feature>
<protein>
    <submittedName>
        <fullName evidence="2">Os08g0423400 protein</fullName>
    </submittedName>
</protein>
<evidence type="ECO:0000313" key="2">
    <source>
        <dbReference type="EMBL" id="BAF23744.1"/>
    </source>
</evidence>
<accession>Q0J5M1</accession>
<reference evidence="2 3" key="1">
    <citation type="journal article" date="2005" name="Nature">
        <title>The map-based sequence of the rice genome.</title>
        <authorList>
            <consortium name="International rice genome sequencing project (IRGSP)"/>
            <person name="Matsumoto T."/>
            <person name="Wu J."/>
            <person name="Kanamori H."/>
            <person name="Katayose Y."/>
            <person name="Fujisawa M."/>
            <person name="Namiki N."/>
            <person name="Mizuno H."/>
            <person name="Yamamoto K."/>
            <person name="Antonio B.A."/>
            <person name="Baba T."/>
            <person name="Sakata K."/>
            <person name="Nagamura Y."/>
            <person name="Aoki H."/>
            <person name="Arikawa K."/>
            <person name="Arita K."/>
            <person name="Bito T."/>
            <person name="Chiden Y."/>
            <person name="Fujitsuka N."/>
            <person name="Fukunaka R."/>
            <person name="Hamada M."/>
            <person name="Harada C."/>
            <person name="Hayashi A."/>
            <person name="Hijishita S."/>
            <person name="Honda M."/>
            <person name="Hosokawa S."/>
            <person name="Ichikawa Y."/>
            <person name="Idonuma A."/>
            <person name="Iijima M."/>
            <person name="Ikeda M."/>
            <person name="Ikeno M."/>
            <person name="Ito K."/>
            <person name="Ito S."/>
            <person name="Ito T."/>
            <person name="Ito Y."/>
            <person name="Ito Y."/>
            <person name="Iwabuchi A."/>
            <person name="Kamiya K."/>
            <person name="Karasawa W."/>
            <person name="Kurita K."/>
            <person name="Katagiri S."/>
            <person name="Kikuta A."/>
            <person name="Kobayashi H."/>
            <person name="Kobayashi N."/>
            <person name="Machita K."/>
            <person name="Maehara T."/>
            <person name="Masukawa M."/>
            <person name="Mizubayashi T."/>
            <person name="Mukai Y."/>
            <person name="Nagasaki H."/>
            <person name="Nagata Y."/>
            <person name="Naito S."/>
            <person name="Nakashima M."/>
            <person name="Nakama Y."/>
            <person name="Nakamichi Y."/>
            <person name="Nakamura M."/>
            <person name="Meguro A."/>
            <person name="Negishi M."/>
            <person name="Ohta I."/>
            <person name="Ohta T."/>
            <person name="Okamoto M."/>
            <person name="Ono N."/>
            <person name="Saji S."/>
            <person name="Sakaguchi M."/>
            <person name="Sakai K."/>
            <person name="Shibata M."/>
            <person name="Shimokawa T."/>
            <person name="Song J."/>
            <person name="Takazaki Y."/>
            <person name="Terasawa K."/>
            <person name="Tsugane M."/>
            <person name="Tsuji K."/>
            <person name="Ueda S."/>
            <person name="Waki K."/>
            <person name="Yamagata H."/>
            <person name="Yamamoto M."/>
            <person name="Yamamoto S."/>
            <person name="Yamane H."/>
            <person name="Yoshiki S."/>
            <person name="Yoshihara R."/>
            <person name="Yukawa K."/>
            <person name="Zhong H."/>
            <person name="Yano M."/>
            <person name="Yuan Q."/>
            <person name="Ouyang S."/>
            <person name="Liu J."/>
            <person name="Jones K.M."/>
            <person name="Gansberger K."/>
            <person name="Moffat K."/>
            <person name="Hill J."/>
            <person name="Bera J."/>
            <person name="Fadrosh D."/>
            <person name="Jin S."/>
            <person name="Johri S."/>
            <person name="Kim M."/>
            <person name="Overton L."/>
            <person name="Reardon M."/>
            <person name="Tsitrin T."/>
            <person name="Vuong H."/>
            <person name="Weaver B."/>
            <person name="Ciecko A."/>
            <person name="Tallon L."/>
            <person name="Jackson J."/>
            <person name="Pai G."/>
            <person name="Aken S.V."/>
            <person name="Utterback T."/>
            <person name="Reidmuller S."/>
            <person name="Feldblyum T."/>
            <person name="Hsiao J."/>
            <person name="Zismann V."/>
            <person name="Iobst S."/>
            <person name="de Vazeille A.R."/>
            <person name="Buell C.R."/>
            <person name="Ying K."/>
            <person name="Li Y."/>
            <person name="Lu T."/>
            <person name="Huang Y."/>
            <person name="Zhao Q."/>
            <person name="Feng Q."/>
            <person name="Zhang L."/>
            <person name="Zhu J."/>
            <person name="Weng Q."/>
            <person name="Mu J."/>
            <person name="Lu Y."/>
            <person name="Fan D."/>
            <person name="Liu Y."/>
            <person name="Guan J."/>
            <person name="Zhang Y."/>
            <person name="Yu S."/>
            <person name="Liu X."/>
            <person name="Zhang Y."/>
            <person name="Hong G."/>
            <person name="Han B."/>
            <person name="Choisne N."/>
            <person name="Demange N."/>
            <person name="Orjeda G."/>
            <person name="Samain S."/>
            <person name="Cattolico L."/>
            <person name="Pelletier E."/>
            <person name="Couloux A."/>
            <person name="Segurens B."/>
            <person name="Wincker P."/>
            <person name="D'Hont A."/>
            <person name="Scarpelli C."/>
            <person name="Weissenbach J."/>
            <person name="Salanoubat M."/>
            <person name="Quetier F."/>
            <person name="Yu Y."/>
            <person name="Kim H.R."/>
            <person name="Rambo T."/>
            <person name="Currie J."/>
            <person name="Collura K."/>
            <person name="Luo M."/>
            <person name="Yang T."/>
            <person name="Ammiraju J.S.S."/>
            <person name="Engler F."/>
            <person name="Soderlund C."/>
            <person name="Wing R.A."/>
            <person name="Palmer L.E."/>
            <person name="de la Bastide M."/>
            <person name="Spiegel L."/>
            <person name="Nascimento L."/>
            <person name="Zutavern T."/>
            <person name="O'Shaughnessy A."/>
            <person name="Dike S."/>
            <person name="Dedhia N."/>
            <person name="Preston R."/>
            <person name="Balija V."/>
            <person name="McCombie W.R."/>
            <person name="Chow T."/>
            <person name="Chen H."/>
            <person name="Chung M."/>
            <person name="Chen C."/>
            <person name="Shaw J."/>
            <person name="Wu H."/>
            <person name="Hsiao K."/>
            <person name="Chao Y."/>
            <person name="Chu M."/>
            <person name="Cheng C."/>
            <person name="Hour A."/>
            <person name="Lee P."/>
            <person name="Lin S."/>
            <person name="Lin Y."/>
            <person name="Liou J."/>
            <person name="Liu S."/>
            <person name="Hsing Y."/>
            <person name="Raghuvanshi S."/>
            <person name="Mohanty A."/>
            <person name="Bharti A.K."/>
            <person name="Gaur A."/>
            <person name="Gupta V."/>
            <person name="Kumar D."/>
            <person name="Ravi V."/>
            <person name="Vij S."/>
            <person name="Kapur A."/>
            <person name="Khurana P."/>
            <person name="Khurana P."/>
            <person name="Khurana J.P."/>
            <person name="Tyagi A.K."/>
            <person name="Gaikwad K."/>
            <person name="Singh A."/>
            <person name="Dalal V."/>
            <person name="Srivastava S."/>
            <person name="Dixit A."/>
            <person name="Pal A.K."/>
            <person name="Ghazi I.A."/>
            <person name="Yadav M."/>
            <person name="Pandit A."/>
            <person name="Bhargava A."/>
            <person name="Sureshbabu K."/>
            <person name="Batra K."/>
            <person name="Sharma T.R."/>
            <person name="Mohapatra T."/>
            <person name="Singh N.K."/>
            <person name="Messing J."/>
            <person name="Nelson A.B."/>
            <person name="Fuks G."/>
            <person name="Kavchok S."/>
            <person name="Keizer G."/>
            <person name="Linton E."/>
            <person name="Llaca V."/>
            <person name="Song R."/>
            <person name="Tanyolac B."/>
            <person name="Young S."/>
            <person name="Ho-Il K."/>
            <person name="Hahn J.H."/>
            <person name="Sangsakoo G."/>
            <person name="Vanavichit A."/>
            <person name="de Mattos Luiz.A.T."/>
            <person name="Zimmer P.D."/>
            <person name="Malone G."/>
            <person name="Dellagostin O."/>
            <person name="de Oliveira A.C."/>
            <person name="Bevan M."/>
            <person name="Bancroft I."/>
            <person name="Minx P."/>
            <person name="Cordum H."/>
            <person name="Wilson R."/>
            <person name="Cheng Z."/>
            <person name="Jin W."/>
            <person name="Jiang J."/>
            <person name="Leong S.A."/>
            <person name="Iwama H."/>
            <person name="Gojobori T."/>
            <person name="Itoh T."/>
            <person name="Niimura Y."/>
            <person name="Fujii Y."/>
            <person name="Habara T."/>
            <person name="Sakai H."/>
            <person name="Sato Y."/>
            <person name="Wilson G."/>
            <person name="Kumar K."/>
            <person name="McCouch S."/>
            <person name="Juretic N."/>
            <person name="Hoen D."/>
            <person name="Wright S."/>
            <person name="Bruskiewich R."/>
            <person name="Bureau T."/>
            <person name="Miyao A."/>
            <person name="Hirochika H."/>
            <person name="Nishikawa T."/>
            <person name="Kadowaki K."/>
            <person name="Sugiura M."/>
            <person name="Burr B."/>
            <person name="Sasaki T."/>
        </authorList>
    </citation>
    <scope>NUCLEOTIDE SEQUENCE [LARGE SCALE GENOMIC DNA]</scope>
    <source>
        <strain evidence="3">cv. Nipponbare</strain>
    </source>
</reference>
<reference evidence="3" key="2">
    <citation type="journal article" date="2008" name="Nucleic Acids Res.">
        <title>The rice annotation project database (RAP-DB): 2008 update.</title>
        <authorList>
            <consortium name="The rice annotation project (RAP)"/>
        </authorList>
    </citation>
    <scope>GENOME REANNOTATION</scope>
    <source>
        <strain evidence="3">cv. Nipponbare</strain>
    </source>
</reference>
<feature type="compositionally biased region" description="Pro residues" evidence="1">
    <location>
        <begin position="83"/>
        <end position="102"/>
    </location>
</feature>
<dbReference type="KEGG" id="dosa:Os08g0423400"/>
<evidence type="ECO:0000313" key="3">
    <source>
        <dbReference type="Proteomes" id="UP000000763"/>
    </source>
</evidence>
<organism evidence="2 3">
    <name type="scientific">Oryza sativa subsp. japonica</name>
    <name type="common">Rice</name>
    <dbReference type="NCBI Taxonomy" id="39947"/>
    <lineage>
        <taxon>Eukaryota</taxon>
        <taxon>Viridiplantae</taxon>
        <taxon>Streptophyta</taxon>
        <taxon>Embryophyta</taxon>
        <taxon>Tracheophyta</taxon>
        <taxon>Spermatophyta</taxon>
        <taxon>Magnoliopsida</taxon>
        <taxon>Liliopsida</taxon>
        <taxon>Poales</taxon>
        <taxon>Poaceae</taxon>
        <taxon>BOP clade</taxon>
        <taxon>Oryzoideae</taxon>
        <taxon>Oryzeae</taxon>
        <taxon>Oryzinae</taxon>
        <taxon>Oryza</taxon>
        <taxon>Oryza sativa</taxon>
    </lineage>
</organism>
<sequence>FFPADLSYPLLSSPQQRLGVGGDGGAATVRRFGSQPPSPPRDLVPLPSPSFFPPRIRQRGGASVAVRPEGSEEAVGSADPAAARPPPTGFGSPPLPFLPSPDPVEGRGVGGGWRGGRREGGSGGWRRGGHRRRRRGWERRPLDDYDEEEDEDDDDKEAAARSGGAAAGFVF</sequence>
<dbReference type="Proteomes" id="UP000000763">
    <property type="component" value="Chromosome 8"/>
</dbReference>
<feature type="region of interest" description="Disordered" evidence="1">
    <location>
        <begin position="1"/>
        <end position="171"/>
    </location>
</feature>
<feature type="compositionally biased region" description="Basic residues" evidence="1">
    <location>
        <begin position="127"/>
        <end position="137"/>
    </location>
</feature>